<organism evidence="3 4">
    <name type="scientific">Amycolatopsis australiensis</name>
    <dbReference type="NCBI Taxonomy" id="546364"/>
    <lineage>
        <taxon>Bacteria</taxon>
        <taxon>Bacillati</taxon>
        <taxon>Actinomycetota</taxon>
        <taxon>Actinomycetes</taxon>
        <taxon>Pseudonocardiales</taxon>
        <taxon>Pseudonocardiaceae</taxon>
        <taxon>Amycolatopsis</taxon>
    </lineage>
</organism>
<dbReference type="EMBL" id="FPJG01000006">
    <property type="protein sequence ID" value="SFW89230.1"/>
    <property type="molecule type" value="Genomic_DNA"/>
</dbReference>
<feature type="transmembrane region" description="Helical" evidence="2">
    <location>
        <begin position="12"/>
        <end position="30"/>
    </location>
</feature>
<dbReference type="Proteomes" id="UP000182740">
    <property type="component" value="Unassembled WGS sequence"/>
</dbReference>
<gene>
    <name evidence="3" type="ORF">SAMN04489730_7181</name>
</gene>
<evidence type="ECO:0000256" key="2">
    <source>
        <dbReference type="SAM" id="Phobius"/>
    </source>
</evidence>
<reference evidence="4" key="1">
    <citation type="submission" date="2016-11" db="EMBL/GenBank/DDBJ databases">
        <authorList>
            <person name="Varghese N."/>
            <person name="Submissions S."/>
        </authorList>
    </citation>
    <scope>NUCLEOTIDE SEQUENCE [LARGE SCALE GENOMIC DNA]</scope>
    <source>
        <strain evidence="4">DSM 44671</strain>
    </source>
</reference>
<sequence length="300" mass="29804">MDDPWGISGPDFVVLYIGLLVGVLLVRVVVSGVANRRALRADAVQAGSPPTVYELAFLAGGPDRAADAAIAALVERGQLRVGSSKQISRAGTRPAEPLERAVFDLAKSATTATIRAYTRDSAAMRALEDGLDQRGLLASPAAKRQARTVGLVLQLAVLVLGVVRLVNGVHLGRPVGILVFLVLVAGVLTVVAAVRRTKAESRQPSAAGHRLLGQARSAANGPVPAGMPAGGVLLGGAAAAVALGGWAMYPDEELSAALAPPVTSFGGGGGSSSSGSSCSSSSCSSGSSCGSSCGGGGCGG</sequence>
<protein>
    <submittedName>
        <fullName evidence="3">TIGR04222 domain-containing protein</fullName>
    </submittedName>
</protein>
<feature type="transmembrane region" description="Helical" evidence="2">
    <location>
        <begin position="149"/>
        <end position="169"/>
    </location>
</feature>
<keyword evidence="2" id="KW-0812">Transmembrane</keyword>
<evidence type="ECO:0000313" key="3">
    <source>
        <dbReference type="EMBL" id="SFW89230.1"/>
    </source>
</evidence>
<keyword evidence="2" id="KW-0472">Membrane</keyword>
<feature type="region of interest" description="Disordered" evidence="1">
    <location>
        <begin position="281"/>
        <end position="300"/>
    </location>
</feature>
<dbReference type="OrthoDB" id="3620552at2"/>
<keyword evidence="2" id="KW-1133">Transmembrane helix</keyword>
<dbReference type="InterPro" id="IPR026467">
    <property type="entry name" value="Ser/Gly_Cys_C_dom"/>
</dbReference>
<dbReference type="STRING" id="546364.SAMN04489730_7181"/>
<accession>A0A1K1SY75</accession>
<name>A0A1K1SY75_9PSEU</name>
<feature type="compositionally biased region" description="Low complexity" evidence="1">
    <location>
        <begin position="281"/>
        <end position="291"/>
    </location>
</feature>
<evidence type="ECO:0000256" key="1">
    <source>
        <dbReference type="SAM" id="MobiDB-lite"/>
    </source>
</evidence>
<keyword evidence="4" id="KW-1185">Reference proteome</keyword>
<proteinExistence type="predicted"/>
<dbReference type="NCBIfam" id="TIGR04222">
    <property type="entry name" value="near_uncomplex"/>
    <property type="match status" value="1"/>
</dbReference>
<evidence type="ECO:0000313" key="4">
    <source>
        <dbReference type="Proteomes" id="UP000182740"/>
    </source>
</evidence>
<dbReference type="AlphaFoldDB" id="A0A1K1SY75"/>
<dbReference type="RefSeq" id="WP_072480369.1">
    <property type="nucleotide sequence ID" value="NZ_FPJG01000006.1"/>
</dbReference>
<feature type="transmembrane region" description="Helical" evidence="2">
    <location>
        <begin position="175"/>
        <end position="194"/>
    </location>
</feature>